<protein>
    <submittedName>
        <fullName evidence="2">Uncharacterized protein</fullName>
    </submittedName>
</protein>
<feature type="non-terminal residue" evidence="2">
    <location>
        <position position="1"/>
    </location>
</feature>
<organism evidence="2 3">
    <name type="scientific">Circinella minor</name>
    <dbReference type="NCBI Taxonomy" id="1195481"/>
    <lineage>
        <taxon>Eukaryota</taxon>
        <taxon>Fungi</taxon>
        <taxon>Fungi incertae sedis</taxon>
        <taxon>Mucoromycota</taxon>
        <taxon>Mucoromycotina</taxon>
        <taxon>Mucoromycetes</taxon>
        <taxon>Mucorales</taxon>
        <taxon>Lichtheimiaceae</taxon>
        <taxon>Circinella</taxon>
    </lineage>
</organism>
<sequence>GVRPYRDPELLDDALPIHAPMISEQDDDTMMLDASPFQEATGAPLVTSYDDSDYIDFDYGDMPPVVGEQEVGEDGNRDYQTDDNYTDADEDEDEEAYYDIRLEQNIDHRNTPEVVEYVDPWDNQPTLQTDQCIEYTEHGPMPLDSHEKKSYELYSWAQQQNISRFAYEELLKLLNKWIVDDDGFSSTDPCLCEAGFGIEKATEFGSLKSFHGYTFFGLDGLHLIGANCTRKIWLMISGEYPNVNSTITLSKQCCSAIGNAIIKSIPTIPSSTFEGSFHDVPRKAKLMRSVDWIVFMQCVLPTLVFEQLVNIYGANAPQVEAITSFVIGCSLALQWEIDEEDLAKIKSTRSAERAIGFFKRHVKSRASPGVNTGNIIKRQLIMRNFERVYNPDELLDEQPEENDYSVEGFPEAEMWDCREGSIYDFLEDFDMREYIKKYWHNQFPDDRALTTPISTTIRVGKRLFML</sequence>
<dbReference type="Proteomes" id="UP000646827">
    <property type="component" value="Unassembled WGS sequence"/>
</dbReference>
<feature type="region of interest" description="Disordered" evidence="1">
    <location>
        <begin position="67"/>
        <end position="91"/>
    </location>
</feature>
<dbReference type="OrthoDB" id="2289822at2759"/>
<name>A0A8H7V8M4_9FUNG</name>
<keyword evidence="3" id="KW-1185">Reference proteome</keyword>
<dbReference type="AlphaFoldDB" id="A0A8H7V8M4"/>
<proteinExistence type="predicted"/>
<accession>A0A8H7V8M4</accession>
<evidence type="ECO:0000313" key="2">
    <source>
        <dbReference type="EMBL" id="KAG2214221.1"/>
    </source>
</evidence>
<evidence type="ECO:0000313" key="3">
    <source>
        <dbReference type="Proteomes" id="UP000646827"/>
    </source>
</evidence>
<comment type="caution">
    <text evidence="2">The sequence shown here is derived from an EMBL/GenBank/DDBJ whole genome shotgun (WGS) entry which is preliminary data.</text>
</comment>
<reference evidence="2 3" key="1">
    <citation type="submission" date="2020-12" db="EMBL/GenBank/DDBJ databases">
        <title>Metabolic potential, ecology and presence of endohyphal bacteria is reflected in genomic diversity of Mucoromycotina.</title>
        <authorList>
            <person name="Muszewska A."/>
            <person name="Okrasinska A."/>
            <person name="Steczkiewicz K."/>
            <person name="Drgas O."/>
            <person name="Orlowska M."/>
            <person name="Perlinska-Lenart U."/>
            <person name="Aleksandrzak-Piekarczyk T."/>
            <person name="Szatraj K."/>
            <person name="Zielenkiewicz U."/>
            <person name="Pilsyk S."/>
            <person name="Malc E."/>
            <person name="Mieczkowski P."/>
            <person name="Kruszewska J.S."/>
            <person name="Biernat P."/>
            <person name="Pawlowska J."/>
        </authorList>
    </citation>
    <scope>NUCLEOTIDE SEQUENCE [LARGE SCALE GENOMIC DNA]</scope>
    <source>
        <strain evidence="2 3">CBS 142.35</strain>
    </source>
</reference>
<dbReference type="EMBL" id="JAEPRB010000621">
    <property type="protein sequence ID" value="KAG2214221.1"/>
    <property type="molecule type" value="Genomic_DNA"/>
</dbReference>
<evidence type="ECO:0000256" key="1">
    <source>
        <dbReference type="SAM" id="MobiDB-lite"/>
    </source>
</evidence>
<gene>
    <name evidence="2" type="ORF">INT45_010707</name>
</gene>